<dbReference type="Pfam" id="PF01535">
    <property type="entry name" value="PPR"/>
    <property type="match status" value="1"/>
</dbReference>
<dbReference type="PANTHER" id="PTHR47447">
    <property type="entry name" value="OS03G0856100 PROTEIN"/>
    <property type="match status" value="1"/>
</dbReference>
<dbReference type="Gene3D" id="3.30.1370.110">
    <property type="match status" value="1"/>
</dbReference>
<dbReference type="Pfam" id="PF13812">
    <property type="entry name" value="PPR_3"/>
    <property type="match status" value="1"/>
</dbReference>
<name>A0A2I0JU46_PUNGR</name>
<dbReference type="AlphaFoldDB" id="A0A2I0JU46"/>
<comment type="caution">
    <text evidence="3">The sequence shown here is derived from an EMBL/GenBank/DDBJ whole genome shotgun (WGS) entry which is preliminary data.</text>
</comment>
<dbReference type="SUPFAM" id="SSF160443">
    <property type="entry name" value="SMR domain-like"/>
    <property type="match status" value="1"/>
</dbReference>
<reference evidence="3 4" key="1">
    <citation type="submission" date="2017-11" db="EMBL/GenBank/DDBJ databases">
        <title>De-novo sequencing of pomegranate (Punica granatum L.) genome.</title>
        <authorList>
            <person name="Akparov Z."/>
            <person name="Amiraslanov A."/>
            <person name="Hajiyeva S."/>
            <person name="Abbasov M."/>
            <person name="Kaur K."/>
            <person name="Hamwieh A."/>
            <person name="Solovyev V."/>
            <person name="Salamov A."/>
            <person name="Braich B."/>
            <person name="Kosarev P."/>
            <person name="Mahmoud A."/>
            <person name="Hajiyev E."/>
            <person name="Babayeva S."/>
            <person name="Izzatullayeva V."/>
            <person name="Mammadov A."/>
            <person name="Mammadov A."/>
            <person name="Sharifova S."/>
            <person name="Ojaghi J."/>
            <person name="Eynullazada K."/>
            <person name="Bayramov B."/>
            <person name="Abdulazimova A."/>
            <person name="Shahmuradov I."/>
        </authorList>
    </citation>
    <scope>NUCLEOTIDE SEQUENCE [LARGE SCALE GENOMIC DNA]</scope>
    <source>
        <strain evidence="4">cv. AG2017</strain>
        <tissue evidence="3">Leaf</tissue>
    </source>
</reference>
<proteinExistence type="inferred from homology"/>
<accession>A0A2I0JU46</accession>
<evidence type="ECO:0000256" key="2">
    <source>
        <dbReference type="ARBA" id="ARBA00022737"/>
    </source>
</evidence>
<dbReference type="InterPro" id="IPR011990">
    <property type="entry name" value="TPR-like_helical_dom_sf"/>
</dbReference>
<dbReference type="PROSITE" id="PS51375">
    <property type="entry name" value="PPR"/>
    <property type="match status" value="2"/>
</dbReference>
<organism evidence="3 4">
    <name type="scientific">Punica granatum</name>
    <name type="common">Pomegranate</name>
    <dbReference type="NCBI Taxonomy" id="22663"/>
    <lineage>
        <taxon>Eukaryota</taxon>
        <taxon>Viridiplantae</taxon>
        <taxon>Streptophyta</taxon>
        <taxon>Embryophyta</taxon>
        <taxon>Tracheophyta</taxon>
        <taxon>Spermatophyta</taxon>
        <taxon>Magnoliopsida</taxon>
        <taxon>eudicotyledons</taxon>
        <taxon>Gunneridae</taxon>
        <taxon>Pentapetalae</taxon>
        <taxon>rosids</taxon>
        <taxon>malvids</taxon>
        <taxon>Myrtales</taxon>
        <taxon>Lythraceae</taxon>
        <taxon>Punica</taxon>
    </lineage>
</organism>
<gene>
    <name evidence="3" type="ORF">CRG98_019776</name>
</gene>
<keyword evidence="2" id="KW-0677">Repeat</keyword>
<dbReference type="GeneID" id="116197089"/>
<dbReference type="InterPro" id="IPR002625">
    <property type="entry name" value="Smr_dom"/>
</dbReference>
<dbReference type="STRING" id="22663.A0A2I0JU46"/>
<dbReference type="NCBIfam" id="TIGR00756">
    <property type="entry name" value="PPR"/>
    <property type="match status" value="1"/>
</dbReference>
<dbReference type="PROSITE" id="PS50828">
    <property type="entry name" value="SMR"/>
    <property type="match status" value="1"/>
</dbReference>
<dbReference type="SMART" id="SM00463">
    <property type="entry name" value="SMR"/>
    <property type="match status" value="1"/>
</dbReference>
<comment type="similarity">
    <text evidence="1">Belongs to the PPR family. P subfamily.</text>
</comment>
<dbReference type="InterPro" id="IPR036063">
    <property type="entry name" value="Smr_dom_sf"/>
</dbReference>
<sequence length="458" mass="51703">MDSLRLRHPPQLPWNSRCRCRHRHRHFYPQPQATPPAPVHCALSKQGQRLVHSLTLAAGDAAATDRLMKKFIAGSPKSVALNALSHLLSPGAAQPNLSFLALPFYLRIREASWYKWNPKLVAELIALLDKQGKFEESDELTAETVSKFEFRERDLALFYCNLIESHAKHKSDRGFHASFAYLQQLLRNSASVYVKKRAYESIICGLCEMGRPIKAENIIVEVRPKGILPSAFEFRTLVYAYGKSGLLPEMLRLVDSMESEGFEIDTVCSNMVLSSYGAHGELTQMVHWLQRMKLRGVPFSIRTYNTVLNSCPTIVSMTKNTSDSPVSIEELKEVLDGQEALLVRELIDSPIINEAMEWSTSEAKLDLHGMHLGSAYVILLQWMEEMKRKLGDGKAVVPEEVTIICGSGKHSSIRGESPIKGMVRELLIRAKSPMRIDRKNNGCLVAKGRVFRDWQCKR</sequence>
<keyword evidence="4" id="KW-1185">Reference proteome</keyword>
<evidence type="ECO:0000313" key="4">
    <source>
        <dbReference type="Proteomes" id="UP000233551"/>
    </source>
</evidence>
<evidence type="ECO:0000313" key="3">
    <source>
        <dbReference type="EMBL" id="PKI59828.1"/>
    </source>
</evidence>
<dbReference type="PANTHER" id="PTHR47447:SF15">
    <property type="entry name" value="OS02G0120000 PROTEIN"/>
    <property type="match status" value="1"/>
</dbReference>
<evidence type="ECO:0000256" key="1">
    <source>
        <dbReference type="ARBA" id="ARBA00007626"/>
    </source>
</evidence>
<dbReference type="InterPro" id="IPR002885">
    <property type="entry name" value="PPR_rpt"/>
</dbReference>
<dbReference type="Gene3D" id="1.25.40.10">
    <property type="entry name" value="Tetratricopeptide repeat domain"/>
    <property type="match status" value="2"/>
</dbReference>
<dbReference type="OrthoDB" id="1931748at2759"/>
<dbReference type="Proteomes" id="UP000233551">
    <property type="component" value="Unassembled WGS sequence"/>
</dbReference>
<dbReference type="EMBL" id="PGOL01001230">
    <property type="protein sequence ID" value="PKI59828.1"/>
    <property type="molecule type" value="Genomic_DNA"/>
</dbReference>
<protein>
    <submittedName>
        <fullName evidence="3">Uncharacterized protein</fullName>
    </submittedName>
</protein>